<dbReference type="SUPFAM" id="SSF47648">
    <property type="entry name" value="Nucleoside phosphorylase/phosphoribosyltransferase N-terminal domain"/>
    <property type="match status" value="1"/>
</dbReference>
<accession>A0A3B0WX79</accession>
<dbReference type="Gene3D" id="1.20.970.10">
    <property type="entry name" value="Transferase, Pyrimidine Nucleoside Phosphorylase, Chain C"/>
    <property type="match status" value="1"/>
</dbReference>
<sequence length="376" mass="40908">MNEVDELLKKDHKTIMRSIIQRIATGPDMSKDISLEEARAGINAVLKNAVDPVQAAVFLIALRMKRETDDENKGILDGIRDNAISITADVDEVLDLSDPYNGYNRTLPAAPFLPAVLAACDVATVSHGVETMSPKFGITHHRVLKAAGKNVTLSVQQAADQLSDEAIGWAYVDQKAYCKPLHDLTNLRTNIVKRQIITTVEVLTGPVRGKKKSHYMSGYVHKPYTRVYAMLARHADFDSCLMIRGVEGGITPSLRQSGKVFYYHDKGEEQAQDFDPADINIKQTVRATPLPDNLPPAPKSEDVSAVFDADAVAKIAADAGIAALNGKQGSSYDALVYSAAIALWHLKKAANIKQAAEKVRKVLDNGSALKHFNAAP</sequence>
<dbReference type="PANTHER" id="PTHR43285:SF2">
    <property type="entry name" value="ANTHRANILATE PHOSPHORIBOSYLTRANSFERASE"/>
    <property type="match status" value="1"/>
</dbReference>
<organism evidence="4">
    <name type="scientific">hydrothermal vent metagenome</name>
    <dbReference type="NCBI Taxonomy" id="652676"/>
    <lineage>
        <taxon>unclassified sequences</taxon>
        <taxon>metagenomes</taxon>
        <taxon>ecological metagenomes</taxon>
    </lineage>
</organism>
<dbReference type="Gene3D" id="3.40.1030.10">
    <property type="entry name" value="Nucleoside phosphorylase/phosphoribosyltransferase catalytic domain"/>
    <property type="match status" value="1"/>
</dbReference>
<dbReference type="GO" id="GO:0005829">
    <property type="term" value="C:cytosol"/>
    <property type="evidence" value="ECO:0007669"/>
    <property type="project" value="TreeGrafter"/>
</dbReference>
<dbReference type="AlphaFoldDB" id="A0A3B0WX79"/>
<name>A0A3B0WX79_9ZZZZ</name>
<dbReference type="PANTHER" id="PTHR43285">
    <property type="entry name" value="ANTHRANILATE PHOSPHORIBOSYLTRANSFERASE"/>
    <property type="match status" value="1"/>
</dbReference>
<proteinExistence type="predicted"/>
<protein>
    <submittedName>
        <fullName evidence="4">Anthranilate phosphoribosyltransferase like</fullName>
        <ecNumber evidence="4">2.4.2.18</ecNumber>
    </submittedName>
</protein>
<dbReference type="GO" id="GO:0004048">
    <property type="term" value="F:anthranilate phosphoribosyltransferase activity"/>
    <property type="evidence" value="ECO:0007669"/>
    <property type="project" value="UniProtKB-EC"/>
</dbReference>
<dbReference type="SUPFAM" id="SSF52418">
    <property type="entry name" value="Nucleoside phosphorylase/phosphoribosyltransferase catalytic domain"/>
    <property type="match status" value="1"/>
</dbReference>
<evidence type="ECO:0000313" key="4">
    <source>
        <dbReference type="EMBL" id="VAW53799.1"/>
    </source>
</evidence>
<evidence type="ECO:0000259" key="3">
    <source>
        <dbReference type="Pfam" id="PF02885"/>
    </source>
</evidence>
<reference evidence="4" key="1">
    <citation type="submission" date="2018-06" db="EMBL/GenBank/DDBJ databases">
        <authorList>
            <person name="Zhirakovskaya E."/>
        </authorList>
    </citation>
    <scope>NUCLEOTIDE SEQUENCE</scope>
</reference>
<dbReference type="EC" id="2.4.2.18" evidence="4"/>
<feature type="domain" description="Glycosyl transferase family 3 N-terminal" evidence="3">
    <location>
        <begin position="18"/>
        <end position="83"/>
    </location>
</feature>
<dbReference type="EMBL" id="UOFD01000066">
    <property type="protein sequence ID" value="VAW53799.1"/>
    <property type="molecule type" value="Genomic_DNA"/>
</dbReference>
<dbReference type="GO" id="GO:0000162">
    <property type="term" value="P:L-tryptophan biosynthetic process"/>
    <property type="evidence" value="ECO:0007669"/>
    <property type="project" value="InterPro"/>
</dbReference>
<keyword evidence="1 4" id="KW-0328">Glycosyltransferase</keyword>
<dbReference type="InterPro" id="IPR017459">
    <property type="entry name" value="Glycosyl_Trfase_fam3_N_dom"/>
</dbReference>
<keyword evidence="2 4" id="KW-0808">Transferase</keyword>
<evidence type="ECO:0000256" key="1">
    <source>
        <dbReference type="ARBA" id="ARBA00022676"/>
    </source>
</evidence>
<evidence type="ECO:0000256" key="2">
    <source>
        <dbReference type="ARBA" id="ARBA00022679"/>
    </source>
</evidence>
<dbReference type="InterPro" id="IPR036320">
    <property type="entry name" value="Glycosyl_Trfase_fam3_N_dom_sf"/>
</dbReference>
<dbReference type="InterPro" id="IPR035902">
    <property type="entry name" value="Nuc_phospho_transferase"/>
</dbReference>
<gene>
    <name evidence="4" type="ORF">MNBD_GAMMA06-47</name>
</gene>
<dbReference type="InterPro" id="IPR005940">
    <property type="entry name" value="Anthranilate_Pribosyl_Tfrase"/>
</dbReference>
<dbReference type="Pfam" id="PF02885">
    <property type="entry name" value="Glycos_trans_3N"/>
    <property type="match status" value="1"/>
</dbReference>